<comment type="caution">
    <text evidence="2">The sequence shown here is derived from an EMBL/GenBank/DDBJ whole genome shotgun (WGS) entry which is preliminary data.</text>
</comment>
<evidence type="ECO:0008006" key="4">
    <source>
        <dbReference type="Google" id="ProtNLM"/>
    </source>
</evidence>
<gene>
    <name evidence="2" type="ORF">T190423A01A_20299</name>
</gene>
<name>A0ABP1EVR4_9FLAO</name>
<feature type="transmembrane region" description="Helical" evidence="1">
    <location>
        <begin position="93"/>
        <end position="111"/>
    </location>
</feature>
<dbReference type="Pfam" id="PF12412">
    <property type="entry name" value="DUF3667"/>
    <property type="match status" value="1"/>
</dbReference>
<feature type="transmembrane region" description="Helical" evidence="1">
    <location>
        <begin position="344"/>
        <end position="368"/>
    </location>
</feature>
<keyword evidence="1" id="KW-0812">Transmembrane</keyword>
<feature type="transmembrane region" description="Helical" evidence="1">
    <location>
        <begin position="312"/>
        <end position="332"/>
    </location>
</feature>
<reference evidence="2 3" key="1">
    <citation type="submission" date="2024-05" db="EMBL/GenBank/DDBJ databases">
        <authorList>
            <person name="Duchaud E."/>
        </authorList>
    </citation>
    <scope>NUCLEOTIDE SEQUENCE [LARGE SCALE GENOMIC DNA]</scope>
    <source>
        <strain evidence="2">Ena-SAMPLE-TAB-13-05-2024-13:56:06:370-140308</strain>
    </source>
</reference>
<feature type="transmembrane region" description="Helical" evidence="1">
    <location>
        <begin position="249"/>
        <end position="272"/>
    </location>
</feature>
<evidence type="ECO:0000256" key="1">
    <source>
        <dbReference type="SAM" id="Phobius"/>
    </source>
</evidence>
<feature type="transmembrane region" description="Helical" evidence="1">
    <location>
        <begin position="284"/>
        <end position="306"/>
    </location>
</feature>
<organism evidence="2 3">
    <name type="scientific">Tenacibaculum polynesiense</name>
    <dbReference type="NCBI Taxonomy" id="3137857"/>
    <lineage>
        <taxon>Bacteria</taxon>
        <taxon>Pseudomonadati</taxon>
        <taxon>Bacteroidota</taxon>
        <taxon>Flavobacteriia</taxon>
        <taxon>Flavobacteriales</taxon>
        <taxon>Flavobacteriaceae</taxon>
        <taxon>Tenacibaculum</taxon>
    </lineage>
</organism>
<keyword evidence="1" id="KW-0472">Membrane</keyword>
<keyword evidence="1" id="KW-1133">Transmembrane helix</keyword>
<dbReference type="EMBL" id="CAXJIO010000011">
    <property type="protein sequence ID" value="CAL2102548.1"/>
    <property type="molecule type" value="Genomic_DNA"/>
</dbReference>
<proteinExistence type="predicted"/>
<evidence type="ECO:0000313" key="3">
    <source>
        <dbReference type="Proteomes" id="UP001497527"/>
    </source>
</evidence>
<dbReference type="Proteomes" id="UP001497527">
    <property type="component" value="Unassembled WGS sequence"/>
</dbReference>
<evidence type="ECO:0000313" key="2">
    <source>
        <dbReference type="EMBL" id="CAL2102548.1"/>
    </source>
</evidence>
<accession>A0ABP1EVR4</accession>
<dbReference type="InterPro" id="IPR022134">
    <property type="entry name" value="DUF3667"/>
</dbReference>
<protein>
    <recommendedName>
        <fullName evidence="4">DUF3667 domain-containing protein</fullName>
    </recommendedName>
</protein>
<dbReference type="RefSeq" id="WP_348715943.1">
    <property type="nucleotide sequence ID" value="NZ_CAXJIO010000011.1"/>
</dbReference>
<keyword evidence="3" id="KW-1185">Reference proteome</keyword>
<sequence>MIKKKSVVLYKDPNCLNCGYPFTKEEKFCPECGQKNKGSKITFVSFVKEVFNGFFSWDAKFWKTIIPLLISPGKVSKNYIEGKRVRYTNPFRFYLTVSILFFLVLGLINTYQNFTDLNNDTAPKQISFNEPTKDLTQQELDSINNAIKAGLNETLKGVDSTTKKQITKFIPQLDSTALKQGNNKNLNFNFGSSISRMKRFQYENPRIATQTALDSLKIEKTFFNKFLYTRVNVINSWENSNGKAFLKQLISYASVSLFILLPIFTLFIKFIYIRRKFTYVEHLVFVFHTQTVFFILLTIFLLIYNINHNENAWWVFSIAFLVYLYLAMKKFYNQGYIKTFIKYWFVNTVFITLAAIGVVVISFVAFLIS</sequence>